<dbReference type="AlphaFoldDB" id="A0A7D3W6D9"/>
<sequence>MAWETPASSARGPFGVPIRHR</sequence>
<feature type="region of interest" description="Disordered" evidence="1">
    <location>
        <begin position="1"/>
        <end position="21"/>
    </location>
</feature>
<dbReference type="EMBL" id="CP053892">
    <property type="protein sequence ID" value="QKG27251.1"/>
    <property type="molecule type" value="Genomic_DNA"/>
</dbReference>
<keyword evidence="3" id="KW-1185">Reference proteome</keyword>
<accession>A0A7D3W6D9</accession>
<dbReference type="Proteomes" id="UP000501240">
    <property type="component" value="Chromosome"/>
</dbReference>
<organism evidence="2 3">
    <name type="scientific">Actinomadura verrucosospora</name>
    <dbReference type="NCBI Taxonomy" id="46165"/>
    <lineage>
        <taxon>Bacteria</taxon>
        <taxon>Bacillati</taxon>
        <taxon>Actinomycetota</taxon>
        <taxon>Actinomycetes</taxon>
        <taxon>Streptosporangiales</taxon>
        <taxon>Thermomonosporaceae</taxon>
        <taxon>Actinomadura</taxon>
    </lineage>
</organism>
<evidence type="ECO:0000256" key="1">
    <source>
        <dbReference type="SAM" id="MobiDB-lite"/>
    </source>
</evidence>
<gene>
    <name evidence="2" type="ORF">ACTIVE_8904</name>
</gene>
<proteinExistence type="predicted"/>
<protein>
    <submittedName>
        <fullName evidence="2">Uncharacterized protein</fullName>
    </submittedName>
</protein>
<evidence type="ECO:0000313" key="2">
    <source>
        <dbReference type="EMBL" id="QKG27251.1"/>
    </source>
</evidence>
<evidence type="ECO:0000313" key="3">
    <source>
        <dbReference type="Proteomes" id="UP000501240"/>
    </source>
</evidence>
<name>A0A7D3W6D9_ACTVE</name>
<reference evidence="2 3" key="1">
    <citation type="submission" date="2020-05" db="EMBL/GenBank/DDBJ databases">
        <title>Actinomadura verrucosospora NRRL-B18236 (PFL_A860) Genome sequencing and assembly.</title>
        <authorList>
            <person name="Samborskyy M."/>
        </authorList>
    </citation>
    <scope>NUCLEOTIDE SEQUENCE [LARGE SCALE GENOMIC DNA]</scope>
    <source>
        <strain evidence="2 3">NRRL:B18236</strain>
    </source>
</reference>